<dbReference type="InterPro" id="IPR036322">
    <property type="entry name" value="WD40_repeat_dom_sf"/>
</dbReference>
<accession>A0A1I0LKE8</accession>
<gene>
    <name evidence="2" type="ORF">SAMN05421811_11830</name>
</gene>
<dbReference type="RefSeq" id="WP_091091696.1">
    <property type="nucleotide sequence ID" value="NZ_FOHX01000018.1"/>
</dbReference>
<dbReference type="InterPro" id="IPR015943">
    <property type="entry name" value="WD40/YVTN_repeat-like_dom_sf"/>
</dbReference>
<feature type="repeat" description="WD" evidence="1">
    <location>
        <begin position="24"/>
        <end position="54"/>
    </location>
</feature>
<dbReference type="Gene3D" id="2.130.10.10">
    <property type="entry name" value="YVTN repeat-like/Quinoprotein amine dehydrogenase"/>
    <property type="match status" value="1"/>
</dbReference>
<dbReference type="EMBL" id="FOHX01000018">
    <property type="protein sequence ID" value="SEU40437.1"/>
    <property type="molecule type" value="Genomic_DNA"/>
</dbReference>
<evidence type="ECO:0000313" key="3">
    <source>
        <dbReference type="Proteomes" id="UP000199361"/>
    </source>
</evidence>
<dbReference type="Pfam" id="PF00400">
    <property type="entry name" value="WD40"/>
    <property type="match status" value="1"/>
</dbReference>
<proteinExistence type="predicted"/>
<dbReference type="PROSITE" id="PS50294">
    <property type="entry name" value="WD_REPEATS_REGION"/>
    <property type="match status" value="1"/>
</dbReference>
<dbReference type="Proteomes" id="UP000199361">
    <property type="component" value="Unassembled WGS sequence"/>
</dbReference>
<organism evidence="2 3">
    <name type="scientific">Nonomuraea wenchangensis</name>
    <dbReference type="NCBI Taxonomy" id="568860"/>
    <lineage>
        <taxon>Bacteria</taxon>
        <taxon>Bacillati</taxon>
        <taxon>Actinomycetota</taxon>
        <taxon>Actinomycetes</taxon>
        <taxon>Streptosporangiales</taxon>
        <taxon>Streptosporangiaceae</taxon>
        <taxon>Nonomuraea</taxon>
    </lineage>
</organism>
<dbReference type="STRING" id="568860.SAMN05421811_11830"/>
<evidence type="ECO:0000256" key="1">
    <source>
        <dbReference type="PROSITE-ProRule" id="PRU00221"/>
    </source>
</evidence>
<dbReference type="PROSITE" id="PS50082">
    <property type="entry name" value="WD_REPEATS_2"/>
    <property type="match status" value="1"/>
</dbReference>
<evidence type="ECO:0000313" key="2">
    <source>
        <dbReference type="EMBL" id="SEU40437.1"/>
    </source>
</evidence>
<dbReference type="AlphaFoldDB" id="A0A1I0LKE8"/>
<name>A0A1I0LKE8_9ACTN</name>
<dbReference type="OrthoDB" id="3654490at2"/>
<protein>
    <submittedName>
        <fullName evidence="2">Uncharacterized protein</fullName>
    </submittedName>
</protein>
<keyword evidence="3" id="KW-1185">Reference proteome</keyword>
<dbReference type="SUPFAM" id="SSF50978">
    <property type="entry name" value="WD40 repeat-like"/>
    <property type="match status" value="1"/>
</dbReference>
<sequence>MPRGAWVALLIVSFVLATGRRVTLTGHTDEVYDVAYSPDDRLPASRSADGTVRLCPAPG</sequence>
<dbReference type="InterPro" id="IPR001680">
    <property type="entry name" value="WD40_rpt"/>
</dbReference>
<keyword evidence="1" id="KW-0853">WD repeat</keyword>
<reference evidence="2 3" key="1">
    <citation type="submission" date="2016-10" db="EMBL/GenBank/DDBJ databases">
        <authorList>
            <person name="de Groot N.N."/>
        </authorList>
    </citation>
    <scope>NUCLEOTIDE SEQUENCE [LARGE SCALE GENOMIC DNA]</scope>
    <source>
        <strain evidence="2 3">CGMCC 4.5598</strain>
    </source>
</reference>